<name>A0A4R8RZ20_9MYCO</name>
<gene>
    <name evidence="1" type="ORF">DE4585_04629</name>
</gene>
<dbReference type="PANTHER" id="PTHR38688">
    <property type="entry name" value="PYR_REDOX_2 DOMAIN-CONTAINING PROTEIN"/>
    <property type="match status" value="1"/>
</dbReference>
<dbReference type="InterPro" id="IPR036188">
    <property type="entry name" value="FAD/NAD-bd_sf"/>
</dbReference>
<proteinExistence type="predicted"/>
<reference evidence="1 2" key="1">
    <citation type="journal article" date="2019" name="Sci. Rep.">
        <title>Extended insight into the Mycobacterium chelonae-abscessus complex through whole genome sequencing of Mycobacterium salmoniphilum outbreak and Mycobacterium salmoniphilum-like strains.</title>
        <authorList>
            <person name="Behra P.R.K."/>
            <person name="Das S."/>
            <person name="Pettersson B.M.F."/>
            <person name="Shirreff L."/>
            <person name="DuCote T."/>
            <person name="Jacobsson K.G."/>
            <person name="Ennis D.G."/>
            <person name="Kirsebom L.A."/>
        </authorList>
    </citation>
    <scope>NUCLEOTIDE SEQUENCE [LARGE SCALE GENOMIC DNA]</scope>
    <source>
        <strain evidence="1 2">DE 4585</strain>
    </source>
</reference>
<accession>A0A4R8RZ20</accession>
<dbReference type="Gene3D" id="3.50.50.60">
    <property type="entry name" value="FAD/NAD(P)-binding domain"/>
    <property type="match status" value="1"/>
</dbReference>
<dbReference type="AlphaFoldDB" id="A0A4R8RZ20"/>
<sequence>MAFLDFHAEKGRTVSEYGWTVVGAGPAGIAAVGKLLDHGVPPGSIAWIDPEFAAGDFGTKWRAVPSNTSVKLFINYLTGAQSFRFARAPHFALNDLAPTDTCLLGDVADPLVWITGQLCDQVHALRTTATGLSLQGGRWTMRTEMGDITSKNVILAVGSVPKTLDYPWLNEIPIEVALNPEKLAALPLEGATVAVFGASHSSMIALPNLLAGPAAKVINFYRGPLRYAVDMGDWTLFDDTGLKGEAARWARENIDGVLPDRLQRCLVDSPEYLELLQSCDYAVYTVGFSPRPIPAAPQWGHLECNAANGIIAPGLFGAGIAFPEYRIDPMGFGEHRVGLQKFMDRLNKVLPLWLKYGS</sequence>
<dbReference type="PANTHER" id="PTHR38688:SF1">
    <property type="entry name" value="FAD_NAD(P)-BINDING DOMAIN-CONTAINING PROTEIN"/>
    <property type="match status" value="1"/>
</dbReference>
<evidence type="ECO:0000313" key="2">
    <source>
        <dbReference type="Proteomes" id="UP000295117"/>
    </source>
</evidence>
<dbReference type="InterPro" id="IPR053275">
    <property type="entry name" value="Agnestin_monoxygenase"/>
</dbReference>
<evidence type="ECO:0008006" key="3">
    <source>
        <dbReference type="Google" id="ProtNLM"/>
    </source>
</evidence>
<organism evidence="1 2">
    <name type="scientific">Mycobacteroides salmoniphilum</name>
    <dbReference type="NCBI Taxonomy" id="404941"/>
    <lineage>
        <taxon>Bacteria</taxon>
        <taxon>Bacillati</taxon>
        <taxon>Actinomycetota</taxon>
        <taxon>Actinomycetes</taxon>
        <taxon>Mycobacteriales</taxon>
        <taxon>Mycobacteriaceae</taxon>
        <taxon>Mycobacteroides</taxon>
    </lineage>
</organism>
<evidence type="ECO:0000313" key="1">
    <source>
        <dbReference type="EMBL" id="TDZ77242.1"/>
    </source>
</evidence>
<comment type="caution">
    <text evidence="1">The sequence shown here is derived from an EMBL/GenBank/DDBJ whole genome shotgun (WGS) entry which is preliminary data.</text>
</comment>
<dbReference type="EMBL" id="PECH01000010">
    <property type="protein sequence ID" value="TDZ77242.1"/>
    <property type="molecule type" value="Genomic_DNA"/>
</dbReference>
<dbReference type="SUPFAM" id="SSF51905">
    <property type="entry name" value="FAD/NAD(P)-binding domain"/>
    <property type="match status" value="1"/>
</dbReference>
<dbReference type="PRINTS" id="PR00368">
    <property type="entry name" value="FADPNR"/>
</dbReference>
<protein>
    <recommendedName>
        <fullName evidence="3">Pyridine nucleotide-disulfide oxidoreductase</fullName>
    </recommendedName>
</protein>
<dbReference type="Proteomes" id="UP000295117">
    <property type="component" value="Unassembled WGS sequence"/>
</dbReference>